<reference evidence="14 15" key="1">
    <citation type="submission" date="2019-02" db="EMBL/GenBank/DDBJ databases">
        <authorList>
            <person name="Manzano-Marin A."/>
            <person name="Manzano-Marin A."/>
        </authorList>
    </citation>
    <scope>NUCLEOTIDE SEQUENCE [LARGE SCALE GENOMIC DNA]</scope>
    <source>
        <strain evidence="14 15">ErCipseudotsugae</strain>
    </source>
</reference>
<dbReference type="InterPro" id="IPR014729">
    <property type="entry name" value="Rossmann-like_a/b/a_fold"/>
</dbReference>
<dbReference type="PROSITE" id="PS00178">
    <property type="entry name" value="AA_TRNA_LIGASE_I"/>
    <property type="match status" value="1"/>
</dbReference>
<sequence length="555" mass="64744">MSKISSYPTNFIRQIINKDLAEGVHKIVRTRFPPEPNGYLHIGHAKSICLNFSIAQEYKGKCHLRFDDTNPTKENTEFIESIKRDITWLGFQWDGKVRYSSDYFEKQYQYAIELIQKNLAYVDELSSHLIREYRGTLTAPGKNSPYRNRSIRDNLKLFSQMRNGEISEGDACLRAKINMTSPFIILRDPVLYRIKFEEHHQTGKKWCIYPMYDFAHCISDALEGITHSLCTLEFQDNRRLYNWILNNINISAHPQQYEFSRLNLQYTIISKRHLNRLVTENIVEGWDDPRILTIAGMRRRGYTATSIREFCRRIGVTKKENIINMETLESCIREELNAHAPRVMAIINPIKVLIKNLPSNYEEILNIPYYPKKNELGTRSVPFTQEIYIDSADFQEEEQKDYKRLSLGGEVRLRYAYVMKAESVERDAQGNIIFLCCSCDMSTMKKNPSDGRKIKGVIHWVSAKYALVAEFRLYERLFNSSNPLTTDNFIKELNPNSLVIKHGFIEPSMHNAKPSLPYQFEREGYFCADNVHSSSTNLVFNRIVGLRNTWVKINA</sequence>
<dbReference type="Gene3D" id="2.40.240.10">
    <property type="entry name" value="Ribosomal Protein L25, Chain P"/>
    <property type="match status" value="2"/>
</dbReference>
<proteinExistence type="inferred from homology"/>
<dbReference type="NCBIfam" id="NF011291">
    <property type="entry name" value="PRK14703.1"/>
    <property type="match status" value="1"/>
</dbReference>
<dbReference type="OrthoDB" id="9801560at2"/>
<evidence type="ECO:0000256" key="7">
    <source>
        <dbReference type="ARBA" id="ARBA00023146"/>
    </source>
</evidence>
<feature type="binding site" evidence="9">
    <location>
        <begin position="35"/>
        <end position="37"/>
    </location>
    <ligand>
        <name>ATP</name>
        <dbReference type="ChEBI" id="CHEBI:30616"/>
    </ligand>
</feature>
<evidence type="ECO:0000256" key="1">
    <source>
        <dbReference type="ARBA" id="ARBA00005594"/>
    </source>
</evidence>
<dbReference type="GO" id="GO:0004819">
    <property type="term" value="F:glutamine-tRNA ligase activity"/>
    <property type="evidence" value="ECO:0007669"/>
    <property type="project" value="UniProtKB-UniRule"/>
</dbReference>
<keyword evidence="7 9" id="KW-0030">Aminoacyl-tRNA synthetase</keyword>
<feature type="domain" description="Glutamyl/glutaminyl-tRNA synthetase class Ib catalytic" evidence="11">
    <location>
        <begin position="28"/>
        <end position="337"/>
    </location>
</feature>
<comment type="subunit">
    <text evidence="9">Monomer.</text>
</comment>
<feature type="binding site" evidence="9">
    <location>
        <position position="231"/>
    </location>
    <ligand>
        <name>ATP</name>
        <dbReference type="ChEBI" id="CHEBI:30616"/>
    </ligand>
</feature>
<keyword evidence="5 9" id="KW-0067">ATP-binding</keyword>
<gene>
    <name evidence="9 14" type="primary">glnS</name>
    <name evidence="14" type="ORF">ERCIPSPA2889_350</name>
</gene>
<dbReference type="InterPro" id="IPR050132">
    <property type="entry name" value="Gln/Glu-tRNA_Ligase"/>
</dbReference>
<evidence type="ECO:0000313" key="14">
    <source>
        <dbReference type="EMBL" id="VFP86187.1"/>
    </source>
</evidence>
<dbReference type="Proteomes" id="UP000294343">
    <property type="component" value="Chromosome"/>
</dbReference>
<dbReference type="GO" id="GO:0005829">
    <property type="term" value="C:cytosol"/>
    <property type="evidence" value="ECO:0007669"/>
    <property type="project" value="TreeGrafter"/>
</dbReference>
<dbReference type="InterPro" id="IPR000924">
    <property type="entry name" value="Glu/Gln-tRNA-synth"/>
</dbReference>
<dbReference type="InterPro" id="IPR020059">
    <property type="entry name" value="Glu/Gln-tRNA-synth_Ib_codon-bd"/>
</dbReference>
<dbReference type="InterPro" id="IPR001412">
    <property type="entry name" value="aa-tRNA-synth_I_CS"/>
</dbReference>
<dbReference type="FunFam" id="1.10.1160.10:FF:000001">
    <property type="entry name" value="Glutamine--tRNA ligase"/>
    <property type="match status" value="1"/>
</dbReference>
<feature type="domain" description="Glutamyl/glutaminyl-tRNA synthetase class Ib anti-codon binding" evidence="12">
    <location>
        <begin position="340"/>
        <end position="439"/>
    </location>
</feature>
<dbReference type="FunFam" id="3.90.800.10:FF:000001">
    <property type="entry name" value="Glutamine--tRNA ligase"/>
    <property type="match status" value="1"/>
</dbReference>
<comment type="similarity">
    <text evidence="1 9 10">Belongs to the class-I aminoacyl-tRNA synthetase family.</text>
</comment>
<dbReference type="HAMAP" id="MF_00126">
    <property type="entry name" value="Gln_tRNA_synth"/>
    <property type="match status" value="1"/>
</dbReference>
<dbReference type="EC" id="6.1.1.18" evidence="9"/>
<dbReference type="InterPro" id="IPR004514">
    <property type="entry name" value="Gln-tRNA-synth"/>
</dbReference>
<dbReference type="Gene3D" id="1.10.1160.10">
    <property type="entry name" value="Glutamyl-trna Synthetase, Domain 2"/>
    <property type="match status" value="1"/>
</dbReference>
<dbReference type="Pfam" id="PF00749">
    <property type="entry name" value="tRNA-synt_1c"/>
    <property type="match status" value="1"/>
</dbReference>
<dbReference type="Gene3D" id="3.40.50.620">
    <property type="entry name" value="HUPs"/>
    <property type="match status" value="1"/>
</dbReference>
<dbReference type="InterPro" id="IPR011035">
    <property type="entry name" value="Ribosomal_bL25/Gln-tRNA_synth"/>
</dbReference>
<dbReference type="PANTHER" id="PTHR43097:SF5">
    <property type="entry name" value="GLUTAMATE--TRNA LIGASE"/>
    <property type="match status" value="1"/>
</dbReference>
<organism evidence="14 15">
    <name type="scientific">Candidatus Erwinia haradaeae</name>
    <dbReference type="NCBI Taxonomy" id="1922217"/>
    <lineage>
        <taxon>Bacteria</taxon>
        <taxon>Pseudomonadati</taxon>
        <taxon>Pseudomonadota</taxon>
        <taxon>Gammaproteobacteria</taxon>
        <taxon>Enterobacterales</taxon>
        <taxon>Erwiniaceae</taxon>
        <taxon>Erwinia</taxon>
    </lineage>
</organism>
<evidence type="ECO:0000256" key="9">
    <source>
        <dbReference type="HAMAP-Rule" id="MF_00126"/>
    </source>
</evidence>
<dbReference type="Pfam" id="PF03950">
    <property type="entry name" value="tRNA-synt_1c_C"/>
    <property type="match status" value="1"/>
</dbReference>
<evidence type="ECO:0000256" key="3">
    <source>
        <dbReference type="ARBA" id="ARBA00022598"/>
    </source>
</evidence>
<accession>A0A451DHR9</accession>
<comment type="caution">
    <text evidence="9">Lacks conserved residue(s) required for the propagation of feature annotation.</text>
</comment>
<dbReference type="InterPro" id="IPR022861">
    <property type="entry name" value="Gln_tRNA_ligase_bac"/>
</dbReference>
<evidence type="ECO:0000256" key="2">
    <source>
        <dbReference type="ARBA" id="ARBA00022490"/>
    </source>
</evidence>
<evidence type="ECO:0000256" key="8">
    <source>
        <dbReference type="ARBA" id="ARBA00048270"/>
    </source>
</evidence>
<evidence type="ECO:0000256" key="5">
    <source>
        <dbReference type="ARBA" id="ARBA00022840"/>
    </source>
</evidence>
<dbReference type="Gene3D" id="3.90.800.10">
    <property type="entry name" value="Glutamyl-tRNA Synthetase, Domain 3"/>
    <property type="match status" value="1"/>
</dbReference>
<feature type="binding site" evidence="9">
    <location>
        <begin position="261"/>
        <end position="262"/>
    </location>
    <ligand>
        <name>ATP</name>
        <dbReference type="ChEBI" id="CHEBI:30616"/>
    </ligand>
</feature>
<dbReference type="NCBIfam" id="TIGR00440">
    <property type="entry name" value="glnS"/>
    <property type="match status" value="1"/>
</dbReference>
<dbReference type="SUPFAM" id="SSF52374">
    <property type="entry name" value="Nucleotidylyl transferase"/>
    <property type="match status" value="1"/>
</dbReference>
<evidence type="ECO:0000313" key="15">
    <source>
        <dbReference type="Proteomes" id="UP000294343"/>
    </source>
</evidence>
<dbReference type="EMBL" id="LR217730">
    <property type="protein sequence ID" value="VFP86187.1"/>
    <property type="molecule type" value="Genomic_DNA"/>
</dbReference>
<dbReference type="InterPro" id="IPR020056">
    <property type="entry name" value="Rbsml_bL25/Gln-tRNA_synth_N"/>
</dbReference>
<dbReference type="Pfam" id="PF20974">
    <property type="entry name" value="tRNA-synt_1c_C2"/>
    <property type="match status" value="1"/>
</dbReference>
<keyword evidence="3 9" id="KW-0436">Ligase</keyword>
<dbReference type="RefSeq" id="WP_157989148.1">
    <property type="nucleotide sequence ID" value="NZ_LR217730.1"/>
</dbReference>
<name>A0A451DHR9_9GAMM</name>
<dbReference type="InterPro" id="IPR049437">
    <property type="entry name" value="tRNA-synt_1c_C2"/>
</dbReference>
<evidence type="ECO:0000256" key="6">
    <source>
        <dbReference type="ARBA" id="ARBA00022917"/>
    </source>
</evidence>
<evidence type="ECO:0000256" key="10">
    <source>
        <dbReference type="RuleBase" id="RU363037"/>
    </source>
</evidence>
<dbReference type="InterPro" id="IPR020061">
    <property type="entry name" value="Glu_tRNA_lig_a-bdl"/>
</dbReference>
<dbReference type="FunFam" id="2.40.240.10:FF:000001">
    <property type="entry name" value="Glutamine--tRNA ligase"/>
    <property type="match status" value="1"/>
</dbReference>
<dbReference type="InterPro" id="IPR020058">
    <property type="entry name" value="Glu/Gln-tRNA-synth_Ib_cat-dom"/>
</dbReference>
<feature type="binding site" evidence="9">
    <location>
        <begin position="41"/>
        <end position="47"/>
    </location>
    <ligand>
        <name>ATP</name>
        <dbReference type="ChEBI" id="CHEBI:30616"/>
    </ligand>
</feature>
<dbReference type="GO" id="GO:0006425">
    <property type="term" value="P:glutaminyl-tRNA aminoacylation"/>
    <property type="evidence" value="ECO:0007669"/>
    <property type="project" value="UniProtKB-UniRule"/>
</dbReference>
<feature type="binding site" evidence="9">
    <location>
        <position position="67"/>
    </location>
    <ligand>
        <name>L-glutamine</name>
        <dbReference type="ChEBI" id="CHEBI:58359"/>
    </ligand>
</feature>
<evidence type="ECO:0000259" key="12">
    <source>
        <dbReference type="Pfam" id="PF03950"/>
    </source>
</evidence>
<feature type="domain" description="tRNA synthetases class I (E and Q) anti-codon binding" evidence="13">
    <location>
        <begin position="457"/>
        <end position="529"/>
    </location>
</feature>
<keyword evidence="4 9" id="KW-0547">Nucleotide-binding</keyword>
<feature type="short sequence motif" description="'HIGH' region" evidence="9">
    <location>
        <begin position="34"/>
        <end position="44"/>
    </location>
</feature>
<protein>
    <recommendedName>
        <fullName evidence="9">Glutamine--tRNA ligase</fullName>
        <ecNumber evidence="9">6.1.1.18</ecNumber>
    </recommendedName>
    <alternativeName>
        <fullName evidence="9">Glutaminyl-tRNA synthetase</fullName>
        <shortName evidence="9">GlnRS</shortName>
    </alternativeName>
</protein>
<feature type="binding site" evidence="9">
    <location>
        <position position="212"/>
    </location>
    <ligand>
        <name>L-glutamine</name>
        <dbReference type="ChEBI" id="CHEBI:58359"/>
    </ligand>
</feature>
<keyword evidence="2 9" id="KW-0963">Cytoplasm</keyword>
<dbReference type="PANTHER" id="PTHR43097">
    <property type="entry name" value="GLUTAMINE-TRNA LIGASE"/>
    <property type="match status" value="1"/>
</dbReference>
<comment type="subcellular location">
    <subcellularLocation>
        <location evidence="9">Cytoplasm</location>
    </subcellularLocation>
</comment>
<dbReference type="PRINTS" id="PR00987">
    <property type="entry name" value="TRNASYNTHGLU"/>
</dbReference>
<dbReference type="SUPFAM" id="SSF50715">
    <property type="entry name" value="Ribosomal protein L25-like"/>
    <property type="match status" value="1"/>
</dbReference>
<dbReference type="GO" id="GO:0005524">
    <property type="term" value="F:ATP binding"/>
    <property type="evidence" value="ECO:0007669"/>
    <property type="project" value="UniProtKB-UniRule"/>
</dbReference>
<evidence type="ECO:0000259" key="11">
    <source>
        <dbReference type="Pfam" id="PF00749"/>
    </source>
</evidence>
<evidence type="ECO:0000256" key="4">
    <source>
        <dbReference type="ARBA" id="ARBA00022741"/>
    </source>
</evidence>
<keyword evidence="6 9" id="KW-0648">Protein biosynthesis</keyword>
<dbReference type="FunFam" id="3.40.50.620:FF:000037">
    <property type="entry name" value="Glutamine--tRNA ligase cytoplasmic"/>
    <property type="match status" value="1"/>
</dbReference>
<comment type="catalytic activity">
    <reaction evidence="8 9">
        <text>tRNA(Gln) + L-glutamine + ATP = L-glutaminyl-tRNA(Gln) + AMP + diphosphate</text>
        <dbReference type="Rhea" id="RHEA:20121"/>
        <dbReference type="Rhea" id="RHEA-COMP:9662"/>
        <dbReference type="Rhea" id="RHEA-COMP:9681"/>
        <dbReference type="ChEBI" id="CHEBI:30616"/>
        <dbReference type="ChEBI" id="CHEBI:33019"/>
        <dbReference type="ChEBI" id="CHEBI:58359"/>
        <dbReference type="ChEBI" id="CHEBI:78442"/>
        <dbReference type="ChEBI" id="CHEBI:78521"/>
        <dbReference type="ChEBI" id="CHEBI:456215"/>
        <dbReference type="EC" id="6.1.1.18"/>
    </reaction>
</comment>
<dbReference type="GO" id="GO:0006424">
    <property type="term" value="P:glutamyl-tRNA aminoacylation"/>
    <property type="evidence" value="ECO:0007669"/>
    <property type="project" value="UniProtKB-UniRule"/>
</dbReference>
<dbReference type="AlphaFoldDB" id="A0A451DHR9"/>
<evidence type="ECO:0000259" key="13">
    <source>
        <dbReference type="Pfam" id="PF20974"/>
    </source>
</evidence>